<evidence type="ECO:0000313" key="1">
    <source>
        <dbReference type="EMBL" id="PMP71710.1"/>
    </source>
</evidence>
<evidence type="ECO:0000313" key="2">
    <source>
        <dbReference type="Proteomes" id="UP000242288"/>
    </source>
</evidence>
<comment type="caution">
    <text evidence="1">The sequence shown here is derived from an EMBL/GenBank/DDBJ whole genome shotgun (WGS) entry which is preliminary data.</text>
</comment>
<proteinExistence type="predicted"/>
<accession>A0A2J6WMX3</accession>
<organism evidence="1 2">
    <name type="scientific">Thermodesulfovibrio aggregans</name>
    <dbReference type="NCBI Taxonomy" id="86166"/>
    <lineage>
        <taxon>Bacteria</taxon>
        <taxon>Pseudomonadati</taxon>
        <taxon>Nitrospirota</taxon>
        <taxon>Thermodesulfovibrionia</taxon>
        <taxon>Thermodesulfovibrionales</taxon>
        <taxon>Thermodesulfovibrionaceae</taxon>
        <taxon>Thermodesulfovibrio</taxon>
    </lineage>
</organism>
<dbReference type="AlphaFoldDB" id="A0A2J6WMX3"/>
<feature type="non-terminal residue" evidence="1">
    <location>
        <position position="1"/>
    </location>
</feature>
<dbReference type="Proteomes" id="UP000242288">
    <property type="component" value="Unassembled WGS sequence"/>
</dbReference>
<dbReference type="EMBL" id="PNIO01000023">
    <property type="protein sequence ID" value="PMP71710.1"/>
    <property type="molecule type" value="Genomic_DNA"/>
</dbReference>
<gene>
    <name evidence="1" type="ORF">C0186_02975</name>
</gene>
<protein>
    <submittedName>
        <fullName evidence="1">Uncharacterized protein</fullName>
    </submittedName>
</protein>
<sequence>EKQWPTIHYRITSGGKEHAPFEPFKISKEYPLLSVIFVNLIFSDIKFEPEKRAWFEKEFGPKTRGFIKEVSDEK</sequence>
<name>A0A2J6WMX3_9BACT</name>
<reference evidence="1 2" key="1">
    <citation type="submission" date="2018-01" db="EMBL/GenBank/DDBJ databases">
        <title>Metagenomic assembled genomes from two thermal pools in the Uzon Caldera, Kamchatka, Russia.</title>
        <authorList>
            <person name="Wilkins L."/>
            <person name="Ettinger C."/>
        </authorList>
    </citation>
    <scope>NUCLEOTIDE SEQUENCE [LARGE SCALE GENOMIC DNA]</scope>
    <source>
        <strain evidence="1">ZAV-04</strain>
    </source>
</reference>